<evidence type="ECO:0008006" key="3">
    <source>
        <dbReference type="Google" id="ProtNLM"/>
    </source>
</evidence>
<dbReference type="Gene3D" id="3.40.710.10">
    <property type="entry name" value="DD-peptidase/beta-lactamase superfamily"/>
    <property type="match status" value="1"/>
</dbReference>
<dbReference type="AlphaFoldDB" id="A0AAN7UPF3"/>
<gene>
    <name evidence="1" type="ORF">RRF57_005956</name>
</gene>
<dbReference type="Proteomes" id="UP001305414">
    <property type="component" value="Unassembled WGS sequence"/>
</dbReference>
<proteinExistence type="predicted"/>
<dbReference type="InterPro" id="IPR012338">
    <property type="entry name" value="Beta-lactam/transpept-like"/>
</dbReference>
<sequence>MHVRIADEYLTGEDLFLEGASGVTSNTKDMITLYSAYLEAFNDQTATGSDVTPDNPFVHCQTIFKGHTFMSQDTSYACGWVRTRLPAPLGAIGINATQTTMPRVHHTGPSRLCFYNQGMMPGAVSNVTLLPETDTVIAIVANASHAGDVADWASQMIIEELLEAPIRHDWERKANGVLSKITNHLPTVKRELDENQRRGTRPPYPLPRYKGSYWNDTFNLKIDINVQGDHLLMSFNGVTIPSAEKDKSMCDVAKKITYSLRHYEDNTFEWFLPHNKSVSKGRFVHLGTTESFLIRFKGTNRLLWQTGDFGSQPSVFIKKRRRTLALAP</sequence>
<evidence type="ECO:0000313" key="2">
    <source>
        <dbReference type="Proteomes" id="UP001305414"/>
    </source>
</evidence>
<protein>
    <recommendedName>
        <fullName evidence="3">Beta-lactamase-related domain-containing protein</fullName>
    </recommendedName>
</protein>
<comment type="caution">
    <text evidence="1">The sequence shown here is derived from an EMBL/GenBank/DDBJ whole genome shotgun (WGS) entry which is preliminary data.</text>
</comment>
<accession>A0AAN7UPF3</accession>
<reference evidence="1 2" key="1">
    <citation type="submission" date="2023-10" db="EMBL/GenBank/DDBJ databases">
        <title>Draft genome sequence of Xylaria bambusicola isolate GMP-LS, the root and basal stem rot pathogen of sugarcane in Indonesia.</title>
        <authorList>
            <person name="Selvaraj P."/>
            <person name="Muralishankar V."/>
            <person name="Muruganantham S."/>
            <person name="Sp S."/>
            <person name="Haryani S."/>
            <person name="Lau K.J.X."/>
            <person name="Naqvi N.I."/>
        </authorList>
    </citation>
    <scope>NUCLEOTIDE SEQUENCE [LARGE SCALE GENOMIC DNA]</scope>
    <source>
        <strain evidence="1">GMP-LS</strain>
    </source>
</reference>
<dbReference type="SUPFAM" id="SSF56601">
    <property type="entry name" value="beta-lactamase/transpeptidase-like"/>
    <property type="match status" value="1"/>
</dbReference>
<name>A0AAN7UPF3_9PEZI</name>
<dbReference type="EMBL" id="JAWHQM010000015">
    <property type="protein sequence ID" value="KAK5630241.1"/>
    <property type="molecule type" value="Genomic_DNA"/>
</dbReference>
<keyword evidence="2" id="KW-1185">Reference proteome</keyword>
<evidence type="ECO:0000313" key="1">
    <source>
        <dbReference type="EMBL" id="KAK5630241.1"/>
    </source>
</evidence>
<organism evidence="1 2">
    <name type="scientific">Xylaria bambusicola</name>
    <dbReference type="NCBI Taxonomy" id="326684"/>
    <lineage>
        <taxon>Eukaryota</taxon>
        <taxon>Fungi</taxon>
        <taxon>Dikarya</taxon>
        <taxon>Ascomycota</taxon>
        <taxon>Pezizomycotina</taxon>
        <taxon>Sordariomycetes</taxon>
        <taxon>Xylariomycetidae</taxon>
        <taxon>Xylariales</taxon>
        <taxon>Xylariaceae</taxon>
        <taxon>Xylaria</taxon>
    </lineage>
</organism>